<evidence type="ECO:0000256" key="1">
    <source>
        <dbReference type="SAM" id="Phobius"/>
    </source>
</evidence>
<organism evidence="3 4">
    <name type="scientific">Naegleria lovaniensis</name>
    <name type="common">Amoeba</name>
    <dbReference type="NCBI Taxonomy" id="51637"/>
    <lineage>
        <taxon>Eukaryota</taxon>
        <taxon>Discoba</taxon>
        <taxon>Heterolobosea</taxon>
        <taxon>Tetramitia</taxon>
        <taxon>Eutetramitia</taxon>
        <taxon>Vahlkampfiidae</taxon>
        <taxon>Naegleria</taxon>
    </lineage>
</organism>
<evidence type="ECO:0000313" key="4">
    <source>
        <dbReference type="Proteomes" id="UP000816034"/>
    </source>
</evidence>
<accession>A0AA88GJX8</accession>
<dbReference type="InterPro" id="IPR052935">
    <property type="entry name" value="Mg2+_PAP"/>
</dbReference>
<sequence>MARFSAIRTLSWKGPKAVALRQCAKKSFKYTFLLYGCLLLMLFSYSFYLSYVVPTIMIHSEAIDSDEDGVIDEMRYDDLFINSVSFSNDTFYDPLHLDVYRTFTLLKQNNTKFHLPVFGYLYYNTDLEFYYHQLFRYRDVTDEHNNRYLSEFHHLLHLTYKLYLRILFKIIQIIFNIEYTIFKEVEHFFLRFSAPKKLNILLSIPMLNNSLILHSDEYGYFYHEVIMDSSQYRELVCDRNIEWIEYSVQILDHVKTGYILSNCDTFKHNNGDDTSSLYSIISDIDDSIKITNVTGGIAAMMKSTFNPFIAVPLMNESFIKLKNTYLNVNFHYVSSSPYVLYNKLESFLLKNNFPIGSFHLRVSHLENRSFFTMLRSSKVSKPVTIHEIMKNYSRRKFALIGDSAENDAEIYAQFYHHYPDNVDRILIRCASPTLEGCIQKVQKAMALYQVPSRVMDYFATDSSDILEKIVMKQRENS</sequence>
<dbReference type="PANTHER" id="PTHR28208">
    <property type="entry name" value="PHOSPHATIDATE PHOSPHATASE APP1"/>
    <property type="match status" value="1"/>
</dbReference>
<dbReference type="GO" id="GO:0008195">
    <property type="term" value="F:phosphatidate phosphatase activity"/>
    <property type="evidence" value="ECO:0007669"/>
    <property type="project" value="InterPro"/>
</dbReference>
<feature type="transmembrane region" description="Helical" evidence="1">
    <location>
        <begin position="30"/>
        <end position="51"/>
    </location>
</feature>
<evidence type="ECO:0000313" key="3">
    <source>
        <dbReference type="EMBL" id="KAG2378737.1"/>
    </source>
</evidence>
<dbReference type="AlphaFoldDB" id="A0AA88GJX8"/>
<keyword evidence="1" id="KW-0812">Transmembrane</keyword>
<dbReference type="Pfam" id="PF09949">
    <property type="entry name" value="APP1_cat"/>
    <property type="match status" value="1"/>
</dbReference>
<dbReference type="InterPro" id="IPR019236">
    <property type="entry name" value="APP1_cat"/>
</dbReference>
<keyword evidence="1" id="KW-1133">Transmembrane helix</keyword>
<name>A0AA88GJX8_NAELO</name>
<protein>
    <recommendedName>
        <fullName evidence="2">Phosphatidate phosphatase APP1 catalytic domain-containing protein</fullName>
    </recommendedName>
</protein>
<keyword evidence="4" id="KW-1185">Reference proteome</keyword>
<dbReference type="Proteomes" id="UP000816034">
    <property type="component" value="Unassembled WGS sequence"/>
</dbReference>
<evidence type="ECO:0000259" key="2">
    <source>
        <dbReference type="Pfam" id="PF09949"/>
    </source>
</evidence>
<feature type="domain" description="Phosphatidate phosphatase APP1 catalytic" evidence="2">
    <location>
        <begin position="279"/>
        <end position="429"/>
    </location>
</feature>
<dbReference type="RefSeq" id="XP_044545999.1">
    <property type="nucleotide sequence ID" value="XM_044697899.1"/>
</dbReference>
<dbReference type="PANTHER" id="PTHR28208:SF1">
    <property type="entry name" value="FILAMENT ORGANIZATION PROTEIN APP1-LIKE, PUTATIVE (AFU_ORTHOLOGUE AFUA_1G06650)-RELATED"/>
    <property type="match status" value="1"/>
</dbReference>
<dbReference type="EMBL" id="PYSW02000031">
    <property type="protein sequence ID" value="KAG2378737.1"/>
    <property type="molecule type" value="Genomic_DNA"/>
</dbReference>
<gene>
    <name evidence="3" type="ORF">C9374_007885</name>
</gene>
<reference evidence="3 4" key="1">
    <citation type="journal article" date="2018" name="BMC Genomics">
        <title>The genome of Naegleria lovaniensis, the basis for a comparative approach to unravel pathogenicity factors of the human pathogenic amoeba N. fowleri.</title>
        <authorList>
            <person name="Liechti N."/>
            <person name="Schurch N."/>
            <person name="Bruggmann R."/>
            <person name="Wittwer M."/>
        </authorList>
    </citation>
    <scope>NUCLEOTIDE SEQUENCE [LARGE SCALE GENOMIC DNA]</scope>
    <source>
        <strain evidence="3 4">ATCC 30569</strain>
    </source>
</reference>
<dbReference type="GeneID" id="68100339"/>
<proteinExistence type="predicted"/>
<comment type="caution">
    <text evidence="3">The sequence shown here is derived from an EMBL/GenBank/DDBJ whole genome shotgun (WGS) entry which is preliminary data.</text>
</comment>
<keyword evidence="1" id="KW-0472">Membrane</keyword>